<keyword evidence="3" id="KW-1185">Reference proteome</keyword>
<keyword evidence="1" id="KW-0479">Metal-binding</keyword>
<evidence type="ECO:0000313" key="2">
    <source>
        <dbReference type="EMBL" id="MFC3675737.1"/>
    </source>
</evidence>
<comment type="subcellular location">
    <subcellularLocation>
        <location evidence="1">Cytoplasm</location>
    </subcellularLocation>
</comment>
<keyword evidence="1" id="KW-0804">Transcription</keyword>
<protein>
    <recommendedName>
        <fullName evidence="1">Ferric uptake regulation protein</fullName>
    </recommendedName>
</protein>
<keyword evidence="1" id="KW-0805">Transcription regulation</keyword>
<dbReference type="InterPro" id="IPR036388">
    <property type="entry name" value="WH-like_DNA-bd_sf"/>
</dbReference>
<dbReference type="InterPro" id="IPR002481">
    <property type="entry name" value="FUR"/>
</dbReference>
<dbReference type="NCBIfam" id="NF045678">
    <property type="entry name" value="TransRegIrrA"/>
    <property type="match status" value="1"/>
</dbReference>
<organism evidence="2 3">
    <name type="scientific">Ferrovibrio xuzhouensis</name>
    <dbReference type="NCBI Taxonomy" id="1576914"/>
    <lineage>
        <taxon>Bacteria</taxon>
        <taxon>Pseudomonadati</taxon>
        <taxon>Pseudomonadota</taxon>
        <taxon>Alphaproteobacteria</taxon>
        <taxon>Rhodospirillales</taxon>
        <taxon>Rhodospirillaceae</taxon>
        <taxon>Ferrovibrio</taxon>
    </lineage>
</organism>
<comment type="subunit">
    <text evidence="1">Homodimer.</text>
</comment>
<evidence type="ECO:0000313" key="3">
    <source>
        <dbReference type="Proteomes" id="UP001595711"/>
    </source>
</evidence>
<name>A0ABV7VFB3_9PROT</name>
<comment type="similarity">
    <text evidence="1">Belongs to the Fur family.</text>
</comment>
<dbReference type="SUPFAM" id="SSF46785">
    <property type="entry name" value="Winged helix' DNA-binding domain"/>
    <property type="match status" value="1"/>
</dbReference>
<comment type="caution">
    <text evidence="2">The sequence shown here is derived from an EMBL/GenBank/DDBJ whole genome shotgun (WGS) entry which is preliminary data.</text>
</comment>
<reference evidence="3" key="1">
    <citation type="journal article" date="2019" name="Int. J. Syst. Evol. Microbiol.">
        <title>The Global Catalogue of Microorganisms (GCM) 10K type strain sequencing project: providing services to taxonomists for standard genome sequencing and annotation.</title>
        <authorList>
            <consortium name="The Broad Institute Genomics Platform"/>
            <consortium name="The Broad Institute Genome Sequencing Center for Infectious Disease"/>
            <person name="Wu L."/>
            <person name="Ma J."/>
        </authorList>
    </citation>
    <scope>NUCLEOTIDE SEQUENCE [LARGE SCALE GENOMIC DNA]</scope>
    <source>
        <strain evidence="3">KCTC 42182</strain>
    </source>
</reference>
<dbReference type="Proteomes" id="UP001595711">
    <property type="component" value="Unassembled WGS sequence"/>
</dbReference>
<dbReference type="CDD" id="cd07153">
    <property type="entry name" value="Fur_like"/>
    <property type="match status" value="1"/>
</dbReference>
<keyword evidence="1" id="KW-0408">Iron</keyword>
<sequence>MTKPVEPRFQAAAAQLQAAGLRTTRQRLVLAEILFGQDEAVPMHRHVTAESLYNEAAGRGSRLSLATVYNCLHQFTAAGLLRMVTVDAGRAYFDTNLAPHHHFYYERSGELRDIPEQDVAVARLPAAPAGAKIARVDVIVRLED</sequence>
<keyword evidence="1" id="KW-0678">Repressor</keyword>
<keyword evidence="1" id="KW-0862">Zinc</keyword>
<keyword evidence="1" id="KW-0238">DNA-binding</keyword>
<dbReference type="PANTHER" id="PTHR33202">
    <property type="entry name" value="ZINC UPTAKE REGULATION PROTEIN"/>
    <property type="match status" value="1"/>
</dbReference>
<dbReference type="InterPro" id="IPR036390">
    <property type="entry name" value="WH_DNA-bd_sf"/>
</dbReference>
<proteinExistence type="inferred from homology"/>
<dbReference type="Pfam" id="PF01475">
    <property type="entry name" value="FUR"/>
    <property type="match status" value="1"/>
</dbReference>
<dbReference type="EMBL" id="JBHRYJ010000001">
    <property type="protein sequence ID" value="MFC3675737.1"/>
    <property type="molecule type" value="Genomic_DNA"/>
</dbReference>
<keyword evidence="1" id="KW-0963">Cytoplasm</keyword>
<evidence type="ECO:0000256" key="1">
    <source>
        <dbReference type="RuleBase" id="RU364037"/>
    </source>
</evidence>
<dbReference type="RefSeq" id="WP_379724863.1">
    <property type="nucleotide sequence ID" value="NZ_JBHRYJ010000001.1"/>
</dbReference>
<accession>A0ABV7VFB3</accession>
<dbReference type="PANTHER" id="PTHR33202:SF7">
    <property type="entry name" value="FERRIC UPTAKE REGULATION PROTEIN"/>
    <property type="match status" value="1"/>
</dbReference>
<gene>
    <name evidence="2" type="primary">irrA</name>
    <name evidence="1" type="synonym">fur</name>
    <name evidence="2" type="ORF">ACFOOQ_09305</name>
</gene>
<dbReference type="Gene3D" id="1.10.10.10">
    <property type="entry name" value="Winged helix-like DNA-binding domain superfamily/Winged helix DNA-binding domain"/>
    <property type="match status" value="1"/>
</dbReference>